<dbReference type="GO" id="GO:0016485">
    <property type="term" value="P:protein processing"/>
    <property type="evidence" value="ECO:0007669"/>
    <property type="project" value="TreeGrafter"/>
</dbReference>
<evidence type="ECO:0000256" key="4">
    <source>
        <dbReference type="ARBA" id="ARBA00022801"/>
    </source>
</evidence>
<dbReference type="EMBL" id="FRFE01000007">
    <property type="protein sequence ID" value="SHO47417.1"/>
    <property type="molecule type" value="Genomic_DNA"/>
</dbReference>
<dbReference type="GO" id="GO:0004190">
    <property type="term" value="F:aspartic-type endopeptidase activity"/>
    <property type="evidence" value="ECO:0007669"/>
    <property type="project" value="UniProtKB-KW"/>
</dbReference>
<dbReference type="STRING" id="1121416.SAMN02745220_01863"/>
<comment type="similarity">
    <text evidence="1">Belongs to the peptidase A31 family.</text>
</comment>
<dbReference type="InterPro" id="IPR000671">
    <property type="entry name" value="Peptidase_A31"/>
</dbReference>
<sequence>MVRSTIIFGCGNEIMGDDGFGPAVVERLNSSSILPESVEAVDAGTGVREYLFDYLLSSEERPETIVILDAVDFPGKEPGEVFRIRPADIPAKKIHDFSLHQFPTVNLLLELEQHTGIRVIILAAQVEYIPEEIAPGLTPAMSAAVSRACEEIFRILSEQS</sequence>
<keyword evidence="4" id="KW-0378">Hydrolase</keyword>
<keyword evidence="3" id="KW-0064">Aspartyl protease</keyword>
<protein>
    <submittedName>
        <fullName evidence="5">Coenzyme F420 hydrogenase subunit delta</fullName>
    </submittedName>
</protein>
<dbReference type="InterPro" id="IPR023430">
    <property type="entry name" value="Pept_HybD-like_dom_sf"/>
</dbReference>
<evidence type="ECO:0000256" key="1">
    <source>
        <dbReference type="ARBA" id="ARBA00006814"/>
    </source>
</evidence>
<dbReference type="CDD" id="cd06064">
    <property type="entry name" value="H2MP_F420-Reduc"/>
    <property type="match status" value="1"/>
</dbReference>
<dbReference type="NCBIfam" id="TIGR00072">
    <property type="entry name" value="hydrog_prot"/>
    <property type="match status" value="1"/>
</dbReference>
<dbReference type="Pfam" id="PF01750">
    <property type="entry name" value="HycI"/>
    <property type="match status" value="1"/>
</dbReference>
<dbReference type="RefSeq" id="WP_073613171.1">
    <property type="nucleotide sequence ID" value="NZ_FRFE01000007.1"/>
</dbReference>
<gene>
    <name evidence="5" type="ORF">SAMN02745220_01863</name>
</gene>
<dbReference type="GO" id="GO:0008047">
    <property type="term" value="F:enzyme activator activity"/>
    <property type="evidence" value="ECO:0007669"/>
    <property type="project" value="InterPro"/>
</dbReference>
<accession>A0A1M7Y516</accession>
<keyword evidence="2" id="KW-0645">Protease</keyword>
<reference evidence="5 6" key="1">
    <citation type="submission" date="2016-12" db="EMBL/GenBank/DDBJ databases">
        <authorList>
            <person name="Song W.-J."/>
            <person name="Kurnit D.M."/>
        </authorList>
    </citation>
    <scope>NUCLEOTIDE SEQUENCE [LARGE SCALE GENOMIC DNA]</scope>
    <source>
        <strain evidence="5 6">DSM 18488</strain>
    </source>
</reference>
<dbReference type="InterPro" id="IPR004411">
    <property type="entry name" value="Pept_A31_F420-red_hyd_d"/>
</dbReference>
<dbReference type="Proteomes" id="UP000184603">
    <property type="component" value="Unassembled WGS sequence"/>
</dbReference>
<evidence type="ECO:0000256" key="3">
    <source>
        <dbReference type="ARBA" id="ARBA00022750"/>
    </source>
</evidence>
<evidence type="ECO:0000313" key="6">
    <source>
        <dbReference type="Proteomes" id="UP000184603"/>
    </source>
</evidence>
<dbReference type="OrthoDB" id="3828930at2"/>
<name>A0A1M7Y516_9BACT</name>
<evidence type="ECO:0000256" key="2">
    <source>
        <dbReference type="ARBA" id="ARBA00022670"/>
    </source>
</evidence>
<dbReference type="PANTHER" id="PTHR30302:SF1">
    <property type="entry name" value="HYDROGENASE 2 MATURATION PROTEASE"/>
    <property type="match status" value="1"/>
</dbReference>
<dbReference type="AlphaFoldDB" id="A0A1M7Y516"/>
<organism evidence="5 6">
    <name type="scientific">Desulfopila aestuarii DSM 18488</name>
    <dbReference type="NCBI Taxonomy" id="1121416"/>
    <lineage>
        <taxon>Bacteria</taxon>
        <taxon>Pseudomonadati</taxon>
        <taxon>Thermodesulfobacteriota</taxon>
        <taxon>Desulfobulbia</taxon>
        <taxon>Desulfobulbales</taxon>
        <taxon>Desulfocapsaceae</taxon>
        <taxon>Desulfopila</taxon>
    </lineage>
</organism>
<dbReference type="SUPFAM" id="SSF53163">
    <property type="entry name" value="HybD-like"/>
    <property type="match status" value="1"/>
</dbReference>
<evidence type="ECO:0000313" key="5">
    <source>
        <dbReference type="EMBL" id="SHO47417.1"/>
    </source>
</evidence>
<proteinExistence type="inferred from homology"/>
<dbReference type="PANTHER" id="PTHR30302">
    <property type="entry name" value="HYDROGENASE 1 MATURATION PROTEASE"/>
    <property type="match status" value="1"/>
</dbReference>
<keyword evidence="6" id="KW-1185">Reference proteome</keyword>
<dbReference type="Gene3D" id="3.40.50.1450">
    <property type="entry name" value="HybD-like"/>
    <property type="match status" value="1"/>
</dbReference>
<dbReference type="PRINTS" id="PR00446">
    <property type="entry name" value="HYDRGNUPTAKE"/>
</dbReference>